<dbReference type="PRINTS" id="PR01466">
    <property type="entry name" value="ARGDEIMINASE"/>
</dbReference>
<dbReference type="Gene3D" id="1.10.3930.10">
    <property type="entry name" value="Arginine deiminase"/>
    <property type="match status" value="1"/>
</dbReference>
<dbReference type="EC" id="3.5.3.6" evidence="8"/>
<evidence type="ECO:0000256" key="8">
    <source>
        <dbReference type="HAMAP-Rule" id="MF_00242"/>
    </source>
</evidence>
<dbReference type="GO" id="GO:0016990">
    <property type="term" value="F:arginine deiminase activity"/>
    <property type="evidence" value="ECO:0007669"/>
    <property type="project" value="UniProtKB-UniRule"/>
</dbReference>
<reference evidence="10 11" key="1">
    <citation type="submission" date="2016-10" db="EMBL/GenBank/DDBJ databases">
        <authorList>
            <person name="de Groot N.N."/>
        </authorList>
    </citation>
    <scope>NUCLEOTIDE SEQUENCE [LARGE SCALE GENOMIC DNA]</scope>
    <source>
        <strain evidence="10 11">LMG 2247</strain>
    </source>
</reference>
<dbReference type="UniPathway" id="UPA00254">
    <property type="reaction ID" value="UER00364"/>
</dbReference>
<proteinExistence type="inferred from homology"/>
<keyword evidence="5 8" id="KW-0056">Arginine metabolism</keyword>
<dbReference type="PANTHER" id="PTHR47271">
    <property type="entry name" value="ARGININE DEIMINASE"/>
    <property type="match status" value="1"/>
</dbReference>
<dbReference type="SUPFAM" id="SSF55909">
    <property type="entry name" value="Pentein"/>
    <property type="match status" value="1"/>
</dbReference>
<dbReference type="InterPro" id="IPR003876">
    <property type="entry name" value="Arg_deiminase"/>
</dbReference>
<comment type="subcellular location">
    <subcellularLocation>
        <location evidence="1 8">Cytoplasm</location>
    </subcellularLocation>
</comment>
<comment type="pathway">
    <text evidence="2 8">Amino-acid degradation; L-arginine degradation via ADI pathway; carbamoyl phosphate from L-arginine: step 1/2.</text>
</comment>
<evidence type="ECO:0000256" key="5">
    <source>
        <dbReference type="ARBA" id="ARBA00022503"/>
    </source>
</evidence>
<dbReference type="PIRSF" id="PIRSF006356">
    <property type="entry name" value="Arg_deiminase"/>
    <property type="match status" value="1"/>
</dbReference>
<keyword evidence="4 8" id="KW-0963">Cytoplasm</keyword>
<evidence type="ECO:0000256" key="7">
    <source>
        <dbReference type="ARBA" id="ARBA00049429"/>
    </source>
</evidence>
<dbReference type="GO" id="GO:0005737">
    <property type="term" value="C:cytoplasm"/>
    <property type="evidence" value="ECO:0007669"/>
    <property type="project" value="UniProtKB-SubCell"/>
</dbReference>
<evidence type="ECO:0000313" key="10">
    <source>
        <dbReference type="EMBL" id="SDI33465.1"/>
    </source>
</evidence>
<evidence type="ECO:0000256" key="6">
    <source>
        <dbReference type="ARBA" id="ARBA00022801"/>
    </source>
</evidence>
<comment type="similarity">
    <text evidence="3 8">Belongs to the arginine deiminase family.</text>
</comment>
<accession>A0A1G8JQJ8</accession>
<evidence type="ECO:0000256" key="1">
    <source>
        <dbReference type="ARBA" id="ARBA00004496"/>
    </source>
</evidence>
<sequence>MGFGVFSEVGTLRKVMVCKPGLAQARLTPLNCHELLFDDVLWVAQAKNDHYAFVSAMQDHGIEVFDTHDLLADILRERQARDWVLERKLSPGTVDAELSAQLRPWLDEMKADELATRLIGGIVRGELPFEPAGLLARCVDHAGFLLPPLPNALFTRDNSCWINESAVLGSMYWPARRQETLLTAAIYRFHPLFNGGTNIWWGDPDVDHGGATLEGGDVMPLSRDVVLIGMGERSSPQGVAQLARGLFARESVKHVIAAQLPRSRGAMHLDTVLTFCDRDLVTIFPEVVNGIRCTSLRPGERAGELDVRAETAPFLDVVAQAIGLKTLRTVATGGDEWEAEREQWDDGNNVIALAPGVVVAYNRNVYTNTLLRKAGVEVITIPSGELGRGRGGGHCMTCPLERDPI</sequence>
<dbReference type="HAMAP" id="MF_00242">
    <property type="entry name" value="Arg_deiminase"/>
    <property type="match status" value="1"/>
</dbReference>
<dbReference type="GO" id="GO:0019546">
    <property type="term" value="P:L-arginine deiminase pathway"/>
    <property type="evidence" value="ECO:0007669"/>
    <property type="project" value="TreeGrafter"/>
</dbReference>
<dbReference type="Gene3D" id="3.75.10.10">
    <property type="entry name" value="L-arginine/glycine Amidinotransferase, Chain A"/>
    <property type="match status" value="1"/>
</dbReference>
<comment type="catalytic activity">
    <reaction evidence="7 8">
        <text>L-arginine + H2O = L-citrulline + NH4(+)</text>
        <dbReference type="Rhea" id="RHEA:19597"/>
        <dbReference type="ChEBI" id="CHEBI:15377"/>
        <dbReference type="ChEBI" id="CHEBI:28938"/>
        <dbReference type="ChEBI" id="CHEBI:32682"/>
        <dbReference type="ChEBI" id="CHEBI:57743"/>
        <dbReference type="EC" id="3.5.3.6"/>
    </reaction>
</comment>
<dbReference type="OrthoDB" id="9807502at2"/>
<dbReference type="AlphaFoldDB" id="A0A1G8JQJ8"/>
<protein>
    <recommendedName>
        <fullName evidence="8">Arginine deiminase</fullName>
        <shortName evidence="8">ADI</shortName>
        <ecNumber evidence="8">3.5.3.6</ecNumber>
    </recommendedName>
    <alternativeName>
        <fullName evidence="8">Arginine dihydrolase</fullName>
        <shortName evidence="8">AD</shortName>
    </alternativeName>
</protein>
<name>A0A1G8JQJ8_9BURK</name>
<dbReference type="PANTHER" id="PTHR47271:SF3">
    <property type="entry name" value="ARGININE DEIMINASE"/>
    <property type="match status" value="1"/>
</dbReference>
<dbReference type="NCBIfam" id="NF002381">
    <property type="entry name" value="PRK01388.1"/>
    <property type="match status" value="1"/>
</dbReference>
<gene>
    <name evidence="8" type="primary">arcA</name>
    <name evidence="10" type="ORF">SAMN05216466_1218</name>
</gene>
<evidence type="ECO:0000256" key="4">
    <source>
        <dbReference type="ARBA" id="ARBA00022490"/>
    </source>
</evidence>
<organism evidence="10 11">
    <name type="scientific">Paraburkholderia phenazinium</name>
    <dbReference type="NCBI Taxonomy" id="60549"/>
    <lineage>
        <taxon>Bacteria</taxon>
        <taxon>Pseudomonadati</taxon>
        <taxon>Pseudomonadota</taxon>
        <taxon>Betaproteobacteria</taxon>
        <taxon>Burkholderiales</taxon>
        <taxon>Burkholderiaceae</taxon>
        <taxon>Paraburkholderia</taxon>
    </lineage>
</organism>
<evidence type="ECO:0000256" key="3">
    <source>
        <dbReference type="ARBA" id="ARBA00010206"/>
    </source>
</evidence>
<dbReference type="RefSeq" id="WP_090692222.1">
    <property type="nucleotide sequence ID" value="NZ_CADERL010000030.1"/>
</dbReference>
<dbReference type="Proteomes" id="UP000199706">
    <property type="component" value="Unassembled WGS sequence"/>
</dbReference>
<evidence type="ECO:0000313" key="11">
    <source>
        <dbReference type="Proteomes" id="UP000199706"/>
    </source>
</evidence>
<feature type="active site" description="Amidino-cysteine intermediate" evidence="8 9">
    <location>
        <position position="395"/>
    </location>
</feature>
<dbReference type="EMBL" id="FNCJ01000021">
    <property type="protein sequence ID" value="SDI33465.1"/>
    <property type="molecule type" value="Genomic_DNA"/>
</dbReference>
<evidence type="ECO:0000256" key="2">
    <source>
        <dbReference type="ARBA" id="ARBA00005213"/>
    </source>
</evidence>
<dbReference type="Pfam" id="PF02274">
    <property type="entry name" value="ADI"/>
    <property type="match status" value="1"/>
</dbReference>
<evidence type="ECO:0000256" key="9">
    <source>
        <dbReference type="PIRSR" id="PIRSR006356-1"/>
    </source>
</evidence>
<keyword evidence="6 8" id="KW-0378">Hydrolase</keyword>